<organism evidence="1 2">
    <name type="scientific">Centaurea solstitialis</name>
    <name type="common">yellow star-thistle</name>
    <dbReference type="NCBI Taxonomy" id="347529"/>
    <lineage>
        <taxon>Eukaryota</taxon>
        <taxon>Viridiplantae</taxon>
        <taxon>Streptophyta</taxon>
        <taxon>Embryophyta</taxon>
        <taxon>Tracheophyta</taxon>
        <taxon>Spermatophyta</taxon>
        <taxon>Magnoliopsida</taxon>
        <taxon>eudicotyledons</taxon>
        <taxon>Gunneridae</taxon>
        <taxon>Pentapetalae</taxon>
        <taxon>asterids</taxon>
        <taxon>campanulids</taxon>
        <taxon>Asterales</taxon>
        <taxon>Asteraceae</taxon>
        <taxon>Carduoideae</taxon>
        <taxon>Cardueae</taxon>
        <taxon>Centaureinae</taxon>
        <taxon>Centaurea</taxon>
    </lineage>
</organism>
<dbReference type="AlphaFoldDB" id="A0AA38WNH5"/>
<comment type="caution">
    <text evidence="1">The sequence shown here is derived from an EMBL/GenBank/DDBJ whole genome shotgun (WGS) entry which is preliminary data.</text>
</comment>
<dbReference type="EMBL" id="JARYMX010000001">
    <property type="protein sequence ID" value="KAJ9567782.1"/>
    <property type="molecule type" value="Genomic_DNA"/>
</dbReference>
<protein>
    <submittedName>
        <fullName evidence="1">Uncharacterized protein</fullName>
    </submittedName>
</protein>
<sequence length="306" mass="35101">MDFKWNSCFEKCWRLDLLVWRAENFHGFIFSTTHNLKSPLLKGVLQLGFVQDLASIEVLCDNMDEPTQYFHTKQSWGLYLCRRHLGWLLGARASDDVAMLNSGHRVAGLKFTGGLANLKSAGFQVGAARRDPALTGWPHRQARRDYERVEKKLMCQLMWQLGWEGWKGMATDSLSDNEIQTKITMANLSNINFFSFGIFVIMITKVEDDYHKMPELKHPQRPLMLPNLSFLVRNYWMLVMLVDTTIDVTQQDYVRIAQASGKELVSLVNALKLEAIHFDLRLSLDNILSLFSGKSQDKRLGHANST</sequence>
<evidence type="ECO:0000313" key="1">
    <source>
        <dbReference type="EMBL" id="KAJ9567782.1"/>
    </source>
</evidence>
<proteinExistence type="predicted"/>
<evidence type="ECO:0000313" key="2">
    <source>
        <dbReference type="Proteomes" id="UP001172457"/>
    </source>
</evidence>
<name>A0AA38WNH5_9ASTR</name>
<accession>A0AA38WNH5</accession>
<gene>
    <name evidence="1" type="ORF">OSB04_003748</name>
</gene>
<reference evidence="1" key="1">
    <citation type="submission" date="2023-03" db="EMBL/GenBank/DDBJ databases">
        <title>Chromosome-scale reference genome and RAD-based genetic map of yellow starthistle (Centaurea solstitialis) reveal putative structural variation and QTLs associated with invader traits.</title>
        <authorList>
            <person name="Reatini B."/>
            <person name="Cang F.A."/>
            <person name="Jiang Q."/>
            <person name="Mckibben M.T.W."/>
            <person name="Barker M.S."/>
            <person name="Rieseberg L.H."/>
            <person name="Dlugosch K.M."/>
        </authorList>
    </citation>
    <scope>NUCLEOTIDE SEQUENCE</scope>
    <source>
        <strain evidence="1">CAN-66</strain>
        <tissue evidence="1">Leaf</tissue>
    </source>
</reference>
<keyword evidence="2" id="KW-1185">Reference proteome</keyword>
<dbReference type="Proteomes" id="UP001172457">
    <property type="component" value="Chromosome 1"/>
</dbReference>